<dbReference type="AlphaFoldDB" id="A0A1F5ZKB3"/>
<keyword evidence="6 7" id="KW-0472">Membrane</keyword>
<feature type="transmembrane region" description="Helical" evidence="7">
    <location>
        <begin position="117"/>
        <end position="135"/>
    </location>
</feature>
<feature type="transmembrane region" description="Helical" evidence="7">
    <location>
        <begin position="334"/>
        <end position="357"/>
    </location>
</feature>
<dbReference type="STRING" id="1798382.A3D77_07140"/>
<feature type="transmembrane region" description="Helical" evidence="7">
    <location>
        <begin position="178"/>
        <end position="198"/>
    </location>
</feature>
<evidence type="ECO:0000256" key="6">
    <source>
        <dbReference type="ARBA" id="ARBA00023136"/>
    </source>
</evidence>
<feature type="transmembrane region" description="Helical" evidence="7">
    <location>
        <begin position="20"/>
        <end position="42"/>
    </location>
</feature>
<evidence type="ECO:0000256" key="2">
    <source>
        <dbReference type="ARBA" id="ARBA00007430"/>
    </source>
</evidence>
<evidence type="ECO:0000313" key="8">
    <source>
        <dbReference type="EMBL" id="OGG12803.1"/>
    </source>
</evidence>
<feature type="transmembrane region" description="Helical" evidence="7">
    <location>
        <begin position="420"/>
        <end position="438"/>
    </location>
</feature>
<evidence type="ECO:0000256" key="5">
    <source>
        <dbReference type="ARBA" id="ARBA00022989"/>
    </source>
</evidence>
<feature type="transmembrane region" description="Helical" evidence="7">
    <location>
        <begin position="444"/>
        <end position="465"/>
    </location>
</feature>
<feature type="transmembrane region" description="Helical" evidence="7">
    <location>
        <begin position="48"/>
        <end position="72"/>
    </location>
</feature>
<sequence length="485" mass="54172">MEKVDVSEIKRKILSGVFALTSRTLILQVVSVISQTLLTVILTPAVFGTYYIATAFTDFFNYFADIGLAAALIQKKDEPTLKDLRTVFTVQQMLITVLVVLGLIFSDTVGNFYHLDAGGIFLVRALLISFFLSSLKTIPSILLERRLNFNLLVVPQLFESIVFNILVILFALNGMGVYSFAWAAIARGIVGVVTIYIISPWSIGFDLSIKELKKLLSYGVPIQANSFLALIKDNLMTLFLGRVLNLTQVGYIGWAKKTSELVLRLFMDNVIRVTFPAYSRLQEHLEILAKAVERSFFFLAFFIFPTSAALILFMHPLMEIVPRYSKWEPALLSFYLFSFASLWAAFSTAAINALNAIGKIKWTLILMVLWTAITWIGIPILIHLVGFNGAAITAAIIAATGILPIILLKRKINYDALGPLLKPLTATFLMIVLISFFLSQIHSVISFGTLLVVFILGYALISFIWMKSDIKPYVLPILNKIIKNK</sequence>
<comment type="similarity">
    <text evidence="2">Belongs to the polysaccharide synthase family.</text>
</comment>
<evidence type="ECO:0000256" key="7">
    <source>
        <dbReference type="SAM" id="Phobius"/>
    </source>
</evidence>
<feature type="transmembrane region" description="Helical" evidence="7">
    <location>
        <begin position="390"/>
        <end position="408"/>
    </location>
</feature>
<dbReference type="Proteomes" id="UP000176923">
    <property type="component" value="Unassembled WGS sequence"/>
</dbReference>
<dbReference type="Pfam" id="PF13440">
    <property type="entry name" value="Polysacc_synt_3"/>
    <property type="match status" value="1"/>
</dbReference>
<evidence type="ECO:0000256" key="1">
    <source>
        <dbReference type="ARBA" id="ARBA00004651"/>
    </source>
</evidence>
<gene>
    <name evidence="8" type="ORF">A3D77_07140</name>
</gene>
<accession>A0A1F5ZKB3</accession>
<evidence type="ECO:0008006" key="10">
    <source>
        <dbReference type="Google" id="ProtNLM"/>
    </source>
</evidence>
<keyword evidence="5 7" id="KW-1133">Transmembrane helix</keyword>
<evidence type="ECO:0000256" key="4">
    <source>
        <dbReference type="ARBA" id="ARBA00022692"/>
    </source>
</evidence>
<dbReference type="PANTHER" id="PTHR30250">
    <property type="entry name" value="PST FAMILY PREDICTED COLANIC ACID TRANSPORTER"/>
    <property type="match status" value="1"/>
</dbReference>
<feature type="transmembrane region" description="Helical" evidence="7">
    <location>
        <begin position="84"/>
        <end position="105"/>
    </location>
</feature>
<dbReference type="PANTHER" id="PTHR30250:SF10">
    <property type="entry name" value="LIPOPOLYSACCHARIDE BIOSYNTHESIS PROTEIN WZXC"/>
    <property type="match status" value="1"/>
</dbReference>
<evidence type="ECO:0000256" key="3">
    <source>
        <dbReference type="ARBA" id="ARBA00022475"/>
    </source>
</evidence>
<dbReference type="GO" id="GO:0005886">
    <property type="term" value="C:plasma membrane"/>
    <property type="evidence" value="ECO:0007669"/>
    <property type="project" value="UniProtKB-SubCell"/>
</dbReference>
<proteinExistence type="inferred from homology"/>
<keyword evidence="4 7" id="KW-0812">Transmembrane</keyword>
<comment type="caution">
    <text evidence="8">The sequence shown here is derived from an EMBL/GenBank/DDBJ whole genome shotgun (WGS) entry which is preliminary data.</text>
</comment>
<feature type="transmembrane region" description="Helical" evidence="7">
    <location>
        <begin position="364"/>
        <end position="384"/>
    </location>
</feature>
<reference evidence="8 9" key="1">
    <citation type="journal article" date="2016" name="Nat. Commun.">
        <title>Thousands of microbial genomes shed light on interconnected biogeochemical processes in an aquifer system.</title>
        <authorList>
            <person name="Anantharaman K."/>
            <person name="Brown C.T."/>
            <person name="Hug L.A."/>
            <person name="Sharon I."/>
            <person name="Castelle C.J."/>
            <person name="Probst A.J."/>
            <person name="Thomas B.C."/>
            <person name="Singh A."/>
            <person name="Wilkins M.J."/>
            <person name="Karaoz U."/>
            <person name="Brodie E.L."/>
            <person name="Williams K.H."/>
            <person name="Hubbard S.S."/>
            <person name="Banfield J.F."/>
        </authorList>
    </citation>
    <scope>NUCLEOTIDE SEQUENCE [LARGE SCALE GENOMIC DNA]</scope>
</reference>
<organism evidence="8 9">
    <name type="scientific">Candidatus Gottesmanbacteria bacterium RIFCSPHIGHO2_02_FULL_39_11</name>
    <dbReference type="NCBI Taxonomy" id="1798382"/>
    <lineage>
        <taxon>Bacteria</taxon>
        <taxon>Candidatus Gottesmaniibacteriota</taxon>
    </lineage>
</organism>
<name>A0A1F5ZKB3_9BACT</name>
<evidence type="ECO:0000313" key="9">
    <source>
        <dbReference type="Proteomes" id="UP000176923"/>
    </source>
</evidence>
<feature type="transmembrane region" description="Helical" evidence="7">
    <location>
        <begin position="147"/>
        <end position="172"/>
    </location>
</feature>
<protein>
    <recommendedName>
        <fullName evidence="10">Polysaccharide biosynthesis protein C-terminal domain-containing protein</fullName>
    </recommendedName>
</protein>
<dbReference type="EMBL" id="MFJL01000041">
    <property type="protein sequence ID" value="OGG12803.1"/>
    <property type="molecule type" value="Genomic_DNA"/>
</dbReference>
<feature type="transmembrane region" description="Helical" evidence="7">
    <location>
        <begin position="296"/>
        <end position="314"/>
    </location>
</feature>
<keyword evidence="3" id="KW-1003">Cell membrane</keyword>
<dbReference type="InterPro" id="IPR050833">
    <property type="entry name" value="Poly_Biosynth_Transport"/>
</dbReference>
<comment type="subcellular location">
    <subcellularLocation>
        <location evidence="1">Cell membrane</location>
        <topology evidence="1">Multi-pass membrane protein</topology>
    </subcellularLocation>
</comment>